<dbReference type="GO" id="GO:0005576">
    <property type="term" value="C:extracellular region"/>
    <property type="evidence" value="ECO:0007669"/>
    <property type="project" value="UniProtKB-SubCell"/>
</dbReference>
<dbReference type="RefSeq" id="WP_206686479.1">
    <property type="nucleotide sequence ID" value="NZ_BAABCO010000005.1"/>
</dbReference>
<dbReference type="InterPro" id="IPR011330">
    <property type="entry name" value="Glyco_hydro/deAcase_b/a-brl"/>
</dbReference>
<dbReference type="InterPro" id="IPR051398">
    <property type="entry name" value="Polysacch_Deacetylase"/>
</dbReference>
<evidence type="ECO:0000256" key="2">
    <source>
        <dbReference type="ARBA" id="ARBA00022729"/>
    </source>
</evidence>
<dbReference type="CDD" id="cd10918">
    <property type="entry name" value="CE4_NodB_like_5s_6s"/>
    <property type="match status" value="1"/>
</dbReference>
<feature type="domain" description="NodB homology" evidence="3">
    <location>
        <begin position="41"/>
        <end position="216"/>
    </location>
</feature>
<dbReference type="GO" id="GO:0016810">
    <property type="term" value="F:hydrolase activity, acting on carbon-nitrogen (but not peptide) bonds"/>
    <property type="evidence" value="ECO:0007669"/>
    <property type="project" value="InterPro"/>
</dbReference>
<keyword evidence="2" id="KW-0732">Signal</keyword>
<evidence type="ECO:0000313" key="4">
    <source>
        <dbReference type="EMBL" id="MBB4140018.1"/>
    </source>
</evidence>
<dbReference type="GO" id="GO:0005975">
    <property type="term" value="P:carbohydrate metabolic process"/>
    <property type="evidence" value="ECO:0007669"/>
    <property type="project" value="InterPro"/>
</dbReference>
<dbReference type="PROSITE" id="PS51677">
    <property type="entry name" value="NODB"/>
    <property type="match status" value="1"/>
</dbReference>
<keyword evidence="5" id="KW-1185">Reference proteome</keyword>
<dbReference type="EMBL" id="JACIFH010000001">
    <property type="protein sequence ID" value="MBB4140018.1"/>
    <property type="molecule type" value="Genomic_DNA"/>
</dbReference>
<evidence type="ECO:0000256" key="1">
    <source>
        <dbReference type="ARBA" id="ARBA00004613"/>
    </source>
</evidence>
<protein>
    <submittedName>
        <fullName evidence="4">Peptidoglycan/xylan/chitin deacetylase (PgdA/CDA1 family)</fullName>
    </submittedName>
</protein>
<dbReference type="Gene3D" id="3.20.20.370">
    <property type="entry name" value="Glycoside hydrolase/deacetylase"/>
    <property type="match status" value="1"/>
</dbReference>
<evidence type="ECO:0000313" key="5">
    <source>
        <dbReference type="Proteomes" id="UP000549113"/>
    </source>
</evidence>
<name>A0AA40SPJ5_9MICO</name>
<evidence type="ECO:0000259" key="3">
    <source>
        <dbReference type="PROSITE" id="PS51677"/>
    </source>
</evidence>
<dbReference type="AlphaFoldDB" id="A0AA40SPJ5"/>
<accession>A0AA40SPJ5</accession>
<dbReference type="InterPro" id="IPR002509">
    <property type="entry name" value="NODB_dom"/>
</dbReference>
<sequence>MIHICFHGIGRCTQEREPGEARYWMAEDVFLGVLDALADEPGVRLSFDDGNRSDAEIALPALQERGMTATFFVLAGRLDDPASLSPADLRELRAAGMGIGSHGWEHIPWRGLDDTQSHREFVVAREALEEASGSPITEAALPLGRYDRTVLRRLREARYRAIYTSDRFPARAGGWLRARYSVTAEDTVATVRGFSNSRPGIGEARNLVASAVKRLR</sequence>
<proteinExistence type="predicted"/>
<dbReference type="Proteomes" id="UP000549113">
    <property type="component" value="Unassembled WGS sequence"/>
</dbReference>
<reference evidence="4 5" key="1">
    <citation type="submission" date="2020-08" db="EMBL/GenBank/DDBJ databases">
        <title>Sequencing the genomes of 1000 actinobacteria strains.</title>
        <authorList>
            <person name="Klenk H.-P."/>
        </authorList>
    </citation>
    <scope>NUCLEOTIDE SEQUENCE [LARGE SCALE GENOMIC DNA]</scope>
    <source>
        <strain evidence="4 5">DSM 19600</strain>
    </source>
</reference>
<dbReference type="PANTHER" id="PTHR34216:SF3">
    <property type="entry name" value="POLY-BETA-1,6-N-ACETYL-D-GLUCOSAMINE N-DEACETYLASE"/>
    <property type="match status" value="1"/>
</dbReference>
<comment type="caution">
    <text evidence="4">The sequence shown here is derived from an EMBL/GenBank/DDBJ whole genome shotgun (WGS) entry which is preliminary data.</text>
</comment>
<comment type="subcellular location">
    <subcellularLocation>
        <location evidence="1">Secreted</location>
    </subcellularLocation>
</comment>
<gene>
    <name evidence="4" type="ORF">BKA10_001812</name>
</gene>
<organism evidence="4 5">
    <name type="scientific">Microbacterium invictum</name>
    <dbReference type="NCBI Taxonomy" id="515415"/>
    <lineage>
        <taxon>Bacteria</taxon>
        <taxon>Bacillati</taxon>
        <taxon>Actinomycetota</taxon>
        <taxon>Actinomycetes</taxon>
        <taxon>Micrococcales</taxon>
        <taxon>Microbacteriaceae</taxon>
        <taxon>Microbacterium</taxon>
    </lineage>
</organism>
<dbReference type="PANTHER" id="PTHR34216">
    <property type="match status" value="1"/>
</dbReference>
<dbReference type="SUPFAM" id="SSF88713">
    <property type="entry name" value="Glycoside hydrolase/deacetylase"/>
    <property type="match status" value="1"/>
</dbReference>
<dbReference type="Pfam" id="PF01522">
    <property type="entry name" value="Polysacc_deac_1"/>
    <property type="match status" value="1"/>
</dbReference>